<dbReference type="Proteomes" id="UP001146120">
    <property type="component" value="Unassembled WGS sequence"/>
</dbReference>
<dbReference type="GO" id="GO:0051015">
    <property type="term" value="F:actin filament binding"/>
    <property type="evidence" value="ECO:0007669"/>
    <property type="project" value="TreeGrafter"/>
</dbReference>
<comment type="subunit">
    <text evidence="4">Heterodimer of an alpha and a beta subunit.</text>
</comment>
<dbReference type="GO" id="GO:0030863">
    <property type="term" value="C:cortical cytoskeleton"/>
    <property type="evidence" value="ECO:0007669"/>
    <property type="project" value="TreeGrafter"/>
</dbReference>
<dbReference type="FunFam" id="3.90.1150.210:FF:000003">
    <property type="entry name" value="F-actin-capping protein subunit alpha"/>
    <property type="match status" value="1"/>
</dbReference>
<sequence>MADEWAVDNATDEEKLRIAQHYLMSSPPGQIHEVLRDVSKLVPSHVLTDAAVRGAYHTYNLRHAVPAAVPDADYQVLICEESEVDPAHYVDPIGRRVLGYDHVKQQIVAGDVSDLPASFQTQFENERSVVVCRSMIEKALQAYTQSEYMSQGAAGVYGKGSQVVAVVCTERINLRNFWSGRWHSRWEVDVAAQPMTIKGKVELHVHYFENGNLQLQNEKQIEAQPIIIHAPNALGDTVVRLIKEAEDDLQSHLEDMYINMSQETFKEMRRVMPVTQNKMQWSLHAHRTAKDLSKK</sequence>
<dbReference type="InterPro" id="IPR042276">
    <property type="entry name" value="CapZ_alpha/beta_2"/>
</dbReference>
<dbReference type="GO" id="GO:0008290">
    <property type="term" value="C:F-actin capping protein complex"/>
    <property type="evidence" value="ECO:0007669"/>
    <property type="project" value="UniProtKB-UniRule"/>
</dbReference>
<keyword evidence="2 4" id="KW-0117">Actin capping</keyword>
<dbReference type="EMBL" id="DAKRPA010000001">
    <property type="protein sequence ID" value="DBA05352.1"/>
    <property type="molecule type" value="Genomic_DNA"/>
</dbReference>
<evidence type="ECO:0000256" key="2">
    <source>
        <dbReference type="ARBA" id="ARBA00022467"/>
    </source>
</evidence>
<dbReference type="GO" id="GO:0051016">
    <property type="term" value="P:barbed-end actin filament capping"/>
    <property type="evidence" value="ECO:0007669"/>
    <property type="project" value="UniProtKB-UniRule"/>
</dbReference>
<dbReference type="GO" id="GO:0030036">
    <property type="term" value="P:actin cytoskeleton organization"/>
    <property type="evidence" value="ECO:0007669"/>
    <property type="project" value="TreeGrafter"/>
</dbReference>
<evidence type="ECO:0000313" key="5">
    <source>
        <dbReference type="EMBL" id="DBA05352.1"/>
    </source>
</evidence>
<dbReference type="InterPro" id="IPR037282">
    <property type="entry name" value="CapZ_alpha/beta"/>
</dbReference>
<evidence type="ECO:0000313" key="6">
    <source>
        <dbReference type="Proteomes" id="UP001146120"/>
    </source>
</evidence>
<dbReference type="InterPro" id="IPR042489">
    <property type="entry name" value="CapZ_alpha_1"/>
</dbReference>
<comment type="function">
    <text evidence="4">F-actin-capping proteins bind in a Ca(2+)-independent manner to the fast growing ends of actin filaments (barbed end) thereby blocking the exchange of subunits at these ends. Unlike other capping proteins (such as gelsolin and severin), these proteins do not sever actin filaments.</text>
</comment>
<reference evidence="5" key="2">
    <citation type="journal article" date="2023" name="Microbiol Resour">
        <title>Decontamination and Annotation of the Draft Genome Sequence of the Oomycete Lagenidium giganteum ARSEF 373.</title>
        <authorList>
            <person name="Morgan W.R."/>
            <person name="Tartar A."/>
        </authorList>
    </citation>
    <scope>NUCLEOTIDE SEQUENCE</scope>
    <source>
        <strain evidence="5">ARSEF 373</strain>
    </source>
</reference>
<comment type="similarity">
    <text evidence="1 4">Belongs to the F-actin-capping protein alpha subunit family.</text>
</comment>
<keyword evidence="3 4" id="KW-0009">Actin-binding</keyword>
<keyword evidence="6" id="KW-1185">Reference proteome</keyword>
<dbReference type="Gene3D" id="3.90.1150.210">
    <property type="entry name" value="F-actin capping protein, beta subunit"/>
    <property type="match status" value="1"/>
</dbReference>
<dbReference type="PANTHER" id="PTHR10653">
    <property type="entry name" value="F-ACTIN-CAPPING PROTEIN SUBUNIT ALPHA"/>
    <property type="match status" value="1"/>
</dbReference>
<dbReference type="InterPro" id="IPR002189">
    <property type="entry name" value="CapZ_alpha"/>
</dbReference>
<dbReference type="FunFam" id="3.30.1140.60:FF:000005">
    <property type="entry name" value="F-actin-capping protein subunit alpha"/>
    <property type="match status" value="1"/>
</dbReference>
<accession>A0AAV2ZMR4</accession>
<evidence type="ECO:0000256" key="3">
    <source>
        <dbReference type="ARBA" id="ARBA00023203"/>
    </source>
</evidence>
<dbReference type="PRINTS" id="PR00191">
    <property type="entry name" value="FACTINCAPA"/>
</dbReference>
<dbReference type="SUPFAM" id="SSF90096">
    <property type="entry name" value="Subunits of heterodimeric actin filament capping protein Capz"/>
    <property type="match status" value="1"/>
</dbReference>
<name>A0AAV2ZMR4_9STRA</name>
<dbReference type="Pfam" id="PF01267">
    <property type="entry name" value="F-actin_cap_A"/>
    <property type="match status" value="1"/>
</dbReference>
<dbReference type="Gene3D" id="3.30.1140.60">
    <property type="entry name" value="F-actin capping protein, alpha subunit"/>
    <property type="match status" value="1"/>
</dbReference>
<comment type="caution">
    <text evidence="5">The sequence shown here is derived from an EMBL/GenBank/DDBJ whole genome shotgun (WGS) entry which is preliminary data.</text>
</comment>
<protein>
    <recommendedName>
        <fullName evidence="4">F-actin-capping protein subunit alpha</fullName>
    </recommendedName>
</protein>
<dbReference type="AlphaFoldDB" id="A0AAV2ZMR4"/>
<organism evidence="5 6">
    <name type="scientific">Lagenidium giganteum</name>
    <dbReference type="NCBI Taxonomy" id="4803"/>
    <lineage>
        <taxon>Eukaryota</taxon>
        <taxon>Sar</taxon>
        <taxon>Stramenopiles</taxon>
        <taxon>Oomycota</taxon>
        <taxon>Peronosporomycetes</taxon>
        <taxon>Pythiales</taxon>
        <taxon>Pythiaceae</taxon>
    </lineage>
</organism>
<gene>
    <name evidence="5" type="ORF">N0F65_007514</name>
</gene>
<proteinExistence type="inferred from homology"/>
<dbReference type="PANTHER" id="PTHR10653:SF0">
    <property type="entry name" value="F-ACTIN-CAPPING PROTEIN SUBUNIT ALPHA"/>
    <property type="match status" value="1"/>
</dbReference>
<evidence type="ECO:0000256" key="1">
    <source>
        <dbReference type="ARBA" id="ARBA00010479"/>
    </source>
</evidence>
<evidence type="ECO:0000256" key="4">
    <source>
        <dbReference type="RuleBase" id="RU365077"/>
    </source>
</evidence>
<reference evidence="5" key="1">
    <citation type="submission" date="2022-11" db="EMBL/GenBank/DDBJ databases">
        <authorList>
            <person name="Morgan W.R."/>
            <person name="Tartar A."/>
        </authorList>
    </citation>
    <scope>NUCLEOTIDE SEQUENCE</scope>
    <source>
        <strain evidence="5">ARSEF 373</strain>
    </source>
</reference>